<sequence>MSLVIHIGLRKTGTTYLQQVLAQNRGPLAERGLLYPDPASGLAAGSGPAHHFLAHALRNWRVKYTPADPFDRLEAHVAALRAELADHAGTGVLSSEDFSRLNGKQITALRTLFPERDVRILVYLRRQDQWLDALYGQVLKVGRQVEMDSFIARNRARLDYAALLDPWAQAFGAENLIVRPYEGFEEGGLWEDFCTALDCPAAAALPLTDAQVNVSLSYEAGMFLASVSDGARRQRLRQLLEEGEAATPRRPVLKYLKAEQARTLLADHADSNAEIARRYLGRDRLFADTRPLPQYRRRPAVLRHAVVAGHLLRGLLATRRGRRMRPDDSSHNGG</sequence>
<dbReference type="RefSeq" id="WP_179907235.1">
    <property type="nucleotide sequence ID" value="NZ_JACBXS010000045.1"/>
</dbReference>
<protein>
    <recommendedName>
        <fullName evidence="3">Sulfotransferase family protein</fullName>
    </recommendedName>
</protein>
<evidence type="ECO:0008006" key="3">
    <source>
        <dbReference type="Google" id="ProtNLM"/>
    </source>
</evidence>
<comment type="caution">
    <text evidence="1">The sequence shown here is derived from an EMBL/GenBank/DDBJ whole genome shotgun (WGS) entry which is preliminary data.</text>
</comment>
<reference evidence="1 2" key="1">
    <citation type="journal article" date="2000" name="Arch. Microbiol.">
        <title>Rhodobaca bogoriensis gen. nov. and sp. nov., an alkaliphilic purple nonsulfur bacterium from African Rift Valley soda lakes.</title>
        <authorList>
            <person name="Milford A.D."/>
            <person name="Achenbach L.A."/>
            <person name="Jung D.O."/>
            <person name="Madigan M.T."/>
        </authorList>
    </citation>
    <scope>NUCLEOTIDE SEQUENCE [LARGE SCALE GENOMIC DNA]</scope>
    <source>
        <strain evidence="1 2">2376</strain>
    </source>
</reference>
<gene>
    <name evidence="1" type="ORF">HUK65_15750</name>
</gene>
<organism evidence="1 2">
    <name type="scientific">Rhabdonatronobacter sediminivivens</name>
    <dbReference type="NCBI Taxonomy" id="2743469"/>
    <lineage>
        <taxon>Bacteria</taxon>
        <taxon>Pseudomonadati</taxon>
        <taxon>Pseudomonadota</taxon>
        <taxon>Alphaproteobacteria</taxon>
        <taxon>Rhodobacterales</taxon>
        <taxon>Paracoccaceae</taxon>
        <taxon>Rhabdonatronobacter</taxon>
    </lineage>
</organism>
<dbReference type="AlphaFoldDB" id="A0A7Z0I1Y1"/>
<dbReference type="EMBL" id="JACBXS010000045">
    <property type="protein sequence ID" value="NYS26441.1"/>
    <property type="molecule type" value="Genomic_DNA"/>
</dbReference>
<dbReference type="SUPFAM" id="SSF52540">
    <property type="entry name" value="P-loop containing nucleoside triphosphate hydrolases"/>
    <property type="match status" value="1"/>
</dbReference>
<dbReference type="Gene3D" id="3.40.50.300">
    <property type="entry name" value="P-loop containing nucleotide triphosphate hydrolases"/>
    <property type="match status" value="1"/>
</dbReference>
<keyword evidence="2" id="KW-1185">Reference proteome</keyword>
<proteinExistence type="predicted"/>
<evidence type="ECO:0000313" key="1">
    <source>
        <dbReference type="EMBL" id="NYS26441.1"/>
    </source>
</evidence>
<accession>A0A7Z0I1Y1</accession>
<dbReference type="InterPro" id="IPR027417">
    <property type="entry name" value="P-loop_NTPase"/>
</dbReference>
<dbReference type="Proteomes" id="UP000529417">
    <property type="component" value="Unassembled WGS sequence"/>
</dbReference>
<name>A0A7Z0I1Y1_9RHOB</name>
<evidence type="ECO:0000313" key="2">
    <source>
        <dbReference type="Proteomes" id="UP000529417"/>
    </source>
</evidence>